<reference evidence="3 5" key="2">
    <citation type="submission" date="2020-07" db="EMBL/GenBank/DDBJ databases">
        <title>Sequencing the genomes of 1000 actinobacteria strains.</title>
        <authorList>
            <person name="Klenk H.-P."/>
        </authorList>
    </citation>
    <scope>NUCLEOTIDE SEQUENCE [LARGE SCALE GENOMIC DNA]</scope>
    <source>
        <strain evidence="3 5">DSM 10309</strain>
    </source>
</reference>
<feature type="compositionally biased region" description="Low complexity" evidence="1">
    <location>
        <begin position="1"/>
        <end position="28"/>
    </location>
</feature>
<evidence type="ECO:0000313" key="5">
    <source>
        <dbReference type="Proteomes" id="UP000522688"/>
    </source>
</evidence>
<gene>
    <name evidence="3" type="ORF">FB463_002064</name>
    <name evidence="2" type="ORF">FFA01_05210</name>
</gene>
<keyword evidence="4" id="KW-1185">Reference proteome</keyword>
<dbReference type="Proteomes" id="UP000522688">
    <property type="component" value="Unassembled WGS sequence"/>
</dbReference>
<dbReference type="NCBIfam" id="NF046062">
    <property type="entry name" value="citrull_CtlX"/>
    <property type="match status" value="1"/>
</dbReference>
<dbReference type="AlphaFoldDB" id="A0A7W3JJ72"/>
<sequence>MTSVAPSRRASSSASPRPVAPTARAAAPDAEEARLARQSPAAVVMVRPRHFTPNPETAADNAFQTDPAEVDATRAEIAVRASAEVTTAAEALRDAGVRVHLVDDERADRPDAVFPNNWFSTHADGRVLLYPMHSPNRRSERRADVVELLRASYRVDAVVDHSALEGVGLHVEGTGALVLDHVGRTAYVALSQRADRAAVDLVCRDLGYDVEAFVATDADDVPIYHTNVMMSVASRVALVGLDSIASASGRRRVADRLIASGRELVALSRAQLAEFAGNALELRGADGPVLALSSRGWDALTRAQRAVVSRHARPLPLDVPTIELAGGSVRCMLAGVHLPPR</sequence>
<dbReference type="PANTHER" id="PTHR43224:SF1">
    <property type="entry name" value="AMIDINOTRANSFERASE"/>
    <property type="match status" value="1"/>
</dbReference>
<dbReference type="InterPro" id="IPR014541">
    <property type="entry name" value="Amdntrnsf_FN0238"/>
</dbReference>
<dbReference type="RefSeq" id="WP_208720832.1">
    <property type="nucleotide sequence ID" value="NZ_BAAAHR010000003.1"/>
</dbReference>
<evidence type="ECO:0000313" key="2">
    <source>
        <dbReference type="EMBL" id="GEK82212.1"/>
    </source>
</evidence>
<comment type="caution">
    <text evidence="3">The sequence shown here is derived from an EMBL/GenBank/DDBJ whole genome shotgun (WGS) entry which is preliminary data.</text>
</comment>
<dbReference type="Gene3D" id="3.75.10.10">
    <property type="entry name" value="L-arginine/glycine Amidinotransferase, Chain A"/>
    <property type="match status" value="1"/>
</dbReference>
<dbReference type="EMBL" id="BJUV01000003">
    <property type="protein sequence ID" value="GEK82212.1"/>
    <property type="molecule type" value="Genomic_DNA"/>
</dbReference>
<organism evidence="3 5">
    <name type="scientific">Frigoribacterium faeni</name>
    <dbReference type="NCBI Taxonomy" id="145483"/>
    <lineage>
        <taxon>Bacteria</taxon>
        <taxon>Bacillati</taxon>
        <taxon>Actinomycetota</taxon>
        <taxon>Actinomycetes</taxon>
        <taxon>Micrococcales</taxon>
        <taxon>Microbacteriaceae</taxon>
        <taxon>Frigoribacterium</taxon>
    </lineage>
</organism>
<dbReference type="Pfam" id="PF19420">
    <property type="entry name" value="DDAH_eukar"/>
    <property type="match status" value="1"/>
</dbReference>
<dbReference type="Proteomes" id="UP000321154">
    <property type="component" value="Unassembled WGS sequence"/>
</dbReference>
<evidence type="ECO:0000313" key="4">
    <source>
        <dbReference type="Proteomes" id="UP000321154"/>
    </source>
</evidence>
<protein>
    <recommendedName>
        <fullName evidence="6">Amidinotransferase</fullName>
    </recommendedName>
</protein>
<proteinExistence type="predicted"/>
<evidence type="ECO:0000313" key="3">
    <source>
        <dbReference type="EMBL" id="MBA8813815.1"/>
    </source>
</evidence>
<dbReference type="PANTHER" id="PTHR43224">
    <property type="entry name" value="AMIDINOTRANSFERASE"/>
    <property type="match status" value="1"/>
</dbReference>
<reference evidence="2 4" key="1">
    <citation type="submission" date="2019-07" db="EMBL/GenBank/DDBJ databases">
        <title>Whole genome shotgun sequence of Frigoribacterium faeni NBRC 103066.</title>
        <authorList>
            <person name="Hosoyama A."/>
            <person name="Uohara A."/>
            <person name="Ohji S."/>
            <person name="Ichikawa N."/>
        </authorList>
    </citation>
    <scope>NUCLEOTIDE SEQUENCE [LARGE SCALE GENOMIC DNA]</scope>
    <source>
        <strain evidence="2 4">NBRC 103066</strain>
    </source>
</reference>
<evidence type="ECO:0008006" key="6">
    <source>
        <dbReference type="Google" id="ProtNLM"/>
    </source>
</evidence>
<feature type="region of interest" description="Disordered" evidence="1">
    <location>
        <begin position="1"/>
        <end position="39"/>
    </location>
</feature>
<name>A0A7W3JJ72_9MICO</name>
<accession>A0A7W3JJ72</accession>
<dbReference type="SUPFAM" id="SSF55909">
    <property type="entry name" value="Pentein"/>
    <property type="match status" value="1"/>
</dbReference>
<dbReference type="EMBL" id="JACGWW010000002">
    <property type="protein sequence ID" value="MBA8813815.1"/>
    <property type="molecule type" value="Genomic_DNA"/>
</dbReference>
<evidence type="ECO:0000256" key="1">
    <source>
        <dbReference type="SAM" id="MobiDB-lite"/>
    </source>
</evidence>
<dbReference type="PIRSF" id="PIRSF028188">
    <property type="entry name" value="Amdntrnsf_FN0238"/>
    <property type="match status" value="1"/>
</dbReference>